<sequence length="61" mass="6790">MGWAGISAAQRLIAMPARSQFKGCRLICLGRIYSAFLSATESQKLNEIGLRDRTRLHPCPK</sequence>
<name>A0A6J4LU09_9CYAN</name>
<evidence type="ECO:0000313" key="1">
    <source>
        <dbReference type="EMBL" id="CAA9340858.1"/>
    </source>
</evidence>
<dbReference type="AlphaFoldDB" id="A0A6J4LU09"/>
<organism evidence="1">
    <name type="scientific">uncultured Microcoleus sp</name>
    <dbReference type="NCBI Taxonomy" id="259945"/>
    <lineage>
        <taxon>Bacteria</taxon>
        <taxon>Bacillati</taxon>
        <taxon>Cyanobacteriota</taxon>
        <taxon>Cyanophyceae</taxon>
        <taxon>Oscillatoriophycideae</taxon>
        <taxon>Oscillatoriales</taxon>
        <taxon>Microcoleaceae</taxon>
        <taxon>Microcoleus</taxon>
        <taxon>environmental samples</taxon>
    </lineage>
</organism>
<gene>
    <name evidence="1" type="ORF">AVDCRST_MAG84-2349</name>
</gene>
<protein>
    <submittedName>
        <fullName evidence="1">Uncharacterized protein</fullName>
    </submittedName>
</protein>
<proteinExistence type="predicted"/>
<accession>A0A6J4LU09</accession>
<dbReference type="EMBL" id="CADCTZ010000406">
    <property type="protein sequence ID" value="CAA9340858.1"/>
    <property type="molecule type" value="Genomic_DNA"/>
</dbReference>
<reference evidence="1" key="1">
    <citation type="submission" date="2020-02" db="EMBL/GenBank/DDBJ databases">
        <authorList>
            <person name="Meier V. D."/>
        </authorList>
    </citation>
    <scope>NUCLEOTIDE SEQUENCE</scope>
    <source>
        <strain evidence="1">AVDCRST_MAG84</strain>
    </source>
</reference>